<comment type="caution">
    <text evidence="2">The sequence shown here is derived from an EMBL/GenBank/DDBJ whole genome shotgun (WGS) entry which is preliminary data.</text>
</comment>
<evidence type="ECO:0000256" key="1">
    <source>
        <dbReference type="SAM" id="MobiDB-lite"/>
    </source>
</evidence>
<accession>A0A854Q5D3</accession>
<dbReference type="Proteomes" id="UP000199727">
    <property type="component" value="Unassembled WGS sequence"/>
</dbReference>
<name>A0A854Q5D3_CRYNE</name>
<feature type="compositionally biased region" description="Basic residues" evidence="1">
    <location>
        <begin position="84"/>
        <end position="96"/>
    </location>
</feature>
<protein>
    <submittedName>
        <fullName evidence="2">Uncharacterized protein</fullName>
    </submittedName>
</protein>
<sequence length="123" mass="13340">MSPGPSLWVLSDSSSMTSLSPLMPTLLLRSLLSCAPVPRICSPNTSRKTEITFGGFPSTAVSSSRSPESNDDRTSERISPQKQGQHRKFSSHHNNRFTHAPVSDGLSGDVDIVGLLYNVHDMT</sequence>
<dbReference type="AlphaFoldDB" id="A0A854Q5D3"/>
<organism evidence="2 3">
    <name type="scientific">Cryptococcus neoformans Tu259-1</name>
    <dbReference type="NCBI Taxonomy" id="1230072"/>
    <lineage>
        <taxon>Eukaryota</taxon>
        <taxon>Fungi</taxon>
        <taxon>Dikarya</taxon>
        <taxon>Basidiomycota</taxon>
        <taxon>Agaricomycotina</taxon>
        <taxon>Tremellomycetes</taxon>
        <taxon>Tremellales</taxon>
        <taxon>Cryptococcaceae</taxon>
        <taxon>Cryptococcus</taxon>
        <taxon>Cryptococcus neoformans species complex</taxon>
    </lineage>
</organism>
<evidence type="ECO:0000313" key="2">
    <source>
        <dbReference type="EMBL" id="OXG11507.1"/>
    </source>
</evidence>
<dbReference type="OrthoDB" id="10604974at2759"/>
<evidence type="ECO:0000313" key="3">
    <source>
        <dbReference type="Proteomes" id="UP000199727"/>
    </source>
</evidence>
<feature type="region of interest" description="Disordered" evidence="1">
    <location>
        <begin position="43"/>
        <end position="103"/>
    </location>
</feature>
<proteinExistence type="predicted"/>
<gene>
    <name evidence="2" type="ORF">C361_06612</name>
</gene>
<reference evidence="2 3" key="1">
    <citation type="submission" date="2017-06" db="EMBL/GenBank/DDBJ databases">
        <title>Global population genomics of the pathogenic fungus Cryptococcus neoformans var. grubii.</title>
        <authorList>
            <person name="Cuomo C."/>
            <person name="Litvintseva A."/>
            <person name="Chen Y."/>
            <person name="Young S."/>
            <person name="Zeng Q."/>
            <person name="Chapman S."/>
            <person name="Gujja S."/>
            <person name="Saif S."/>
            <person name="Birren B."/>
        </authorList>
    </citation>
    <scope>NUCLEOTIDE SEQUENCE [LARGE SCALE GENOMIC DNA]</scope>
    <source>
        <strain evidence="2 3">Tu259-1</strain>
    </source>
</reference>
<dbReference type="EMBL" id="AMKT01000098">
    <property type="protein sequence ID" value="OXG11507.1"/>
    <property type="molecule type" value="Genomic_DNA"/>
</dbReference>